<dbReference type="PANTHER" id="PTHR42973:SF39">
    <property type="entry name" value="FAD-BINDING PCMH-TYPE DOMAIN-CONTAINING PROTEIN"/>
    <property type="match status" value="1"/>
</dbReference>
<evidence type="ECO:0000313" key="8">
    <source>
        <dbReference type="EMBL" id="KXH68425.1"/>
    </source>
</evidence>
<dbReference type="Gene3D" id="3.30.465.10">
    <property type="match status" value="1"/>
</dbReference>
<dbReference type="InterPro" id="IPR012951">
    <property type="entry name" value="BBE"/>
</dbReference>
<sequence>MHLVIALLAQATLAPSAPLDDLAGCLRTASVLIASSAPTPYNLRVPVKPLLVAVPTTNAQIASAVTCGSKNGISISAKSGGHSYISAGYGGEDGHLVINLDRMYSVTVASDGTAKVQAGARLGHVATELYKQGKRAISHGTCPAVGVGGHALHGGHGMVSHTYGLATDWIKAATIVLANGTITRCSATERPNLFWSIRGAGSSMVIVAELEFNTFAAPEKVTYFDIDLVWDTAKLPQVLVDTQEFAKTMPAELTMSTTFNNDGSYINGAYVGDDAGFRAAVQPLLAKIGVNVSSSKTVGWIDFIKHYAGVTDIDVTTAAFNEVTKTFLPYTEAGKGRKFTDTIKQHDNSYASSLTTPTLTKTTFQSLVDTIAKNGLTASRTWYMHMNFHGGSNSAVARPKTNDTAYVHRDKMLLFQLKDGVSTSQTYPSDGFALLQGLRQSITKGLGSDQWGMYANYPDSQISASEAVRLYWGSNLRRLEWIKADYDPTDLFRFVQSIKPAE</sequence>
<evidence type="ECO:0000256" key="2">
    <source>
        <dbReference type="ARBA" id="ARBA00005466"/>
    </source>
</evidence>
<dbReference type="OrthoDB" id="415825at2759"/>
<dbReference type="PANTHER" id="PTHR42973">
    <property type="entry name" value="BINDING OXIDOREDUCTASE, PUTATIVE (AFU_ORTHOLOGUE AFUA_1G17690)-RELATED"/>
    <property type="match status" value="1"/>
</dbReference>
<feature type="signal peptide" evidence="6">
    <location>
        <begin position="1"/>
        <end position="16"/>
    </location>
</feature>
<reference evidence="8 9" key="1">
    <citation type="submission" date="2014-02" db="EMBL/GenBank/DDBJ databases">
        <title>The genome sequence of Colletotrichum salicis CBS 607.94.</title>
        <authorList>
            <person name="Baroncelli R."/>
            <person name="Thon M.R."/>
        </authorList>
    </citation>
    <scope>NUCLEOTIDE SEQUENCE [LARGE SCALE GENOMIC DNA]</scope>
    <source>
        <strain evidence="8 9">CBS 607.94</strain>
    </source>
</reference>
<evidence type="ECO:0000256" key="5">
    <source>
        <dbReference type="ARBA" id="ARBA00023002"/>
    </source>
</evidence>
<evidence type="ECO:0000256" key="4">
    <source>
        <dbReference type="ARBA" id="ARBA00022827"/>
    </source>
</evidence>
<keyword evidence="5" id="KW-0560">Oxidoreductase</keyword>
<dbReference type="SUPFAM" id="SSF56176">
    <property type="entry name" value="FAD-binding/transporter-associated domain-like"/>
    <property type="match status" value="1"/>
</dbReference>
<dbReference type="InterPro" id="IPR006094">
    <property type="entry name" value="Oxid_FAD_bind_N"/>
</dbReference>
<gene>
    <name evidence="8" type="ORF">CSAL01_00298</name>
</gene>
<dbReference type="InterPro" id="IPR016169">
    <property type="entry name" value="FAD-bd_PCMH_sub2"/>
</dbReference>
<dbReference type="EMBL" id="JFFI01000312">
    <property type="protein sequence ID" value="KXH68425.1"/>
    <property type="molecule type" value="Genomic_DNA"/>
</dbReference>
<dbReference type="InterPro" id="IPR050416">
    <property type="entry name" value="FAD-linked_Oxidoreductase"/>
</dbReference>
<keyword evidence="9" id="KW-1185">Reference proteome</keyword>
<evidence type="ECO:0000256" key="3">
    <source>
        <dbReference type="ARBA" id="ARBA00022630"/>
    </source>
</evidence>
<dbReference type="STRING" id="1209931.A0A135V747"/>
<dbReference type="InterPro" id="IPR036318">
    <property type="entry name" value="FAD-bd_PCMH-like_sf"/>
</dbReference>
<evidence type="ECO:0000259" key="7">
    <source>
        <dbReference type="PROSITE" id="PS51387"/>
    </source>
</evidence>
<evidence type="ECO:0000313" key="9">
    <source>
        <dbReference type="Proteomes" id="UP000070121"/>
    </source>
</evidence>
<comment type="similarity">
    <text evidence="2">Belongs to the oxygen-dependent FAD-linked oxidoreductase family.</text>
</comment>
<dbReference type="InterPro" id="IPR016166">
    <property type="entry name" value="FAD-bd_PCMH"/>
</dbReference>
<comment type="caution">
    <text evidence="8">The sequence shown here is derived from an EMBL/GenBank/DDBJ whole genome shotgun (WGS) entry which is preliminary data.</text>
</comment>
<keyword evidence="6" id="KW-0732">Signal</keyword>
<feature type="chain" id="PRO_5007805927" description="FAD-binding PCMH-type domain-containing protein" evidence="6">
    <location>
        <begin position="17"/>
        <end position="502"/>
    </location>
</feature>
<accession>A0A135V747</accession>
<name>A0A135V747_9PEZI</name>
<dbReference type="Proteomes" id="UP000070121">
    <property type="component" value="Unassembled WGS sequence"/>
</dbReference>
<comment type="cofactor">
    <cofactor evidence="1">
        <name>FAD</name>
        <dbReference type="ChEBI" id="CHEBI:57692"/>
    </cofactor>
</comment>
<dbReference type="GO" id="GO:0016491">
    <property type="term" value="F:oxidoreductase activity"/>
    <property type="evidence" value="ECO:0007669"/>
    <property type="project" value="UniProtKB-KW"/>
</dbReference>
<feature type="domain" description="FAD-binding PCMH-type" evidence="7">
    <location>
        <begin position="45"/>
        <end position="217"/>
    </location>
</feature>
<evidence type="ECO:0000256" key="6">
    <source>
        <dbReference type="SAM" id="SignalP"/>
    </source>
</evidence>
<keyword evidence="4" id="KW-0274">FAD</keyword>
<proteinExistence type="inferred from homology"/>
<dbReference type="Pfam" id="PF01565">
    <property type="entry name" value="FAD_binding_4"/>
    <property type="match status" value="1"/>
</dbReference>
<protein>
    <recommendedName>
        <fullName evidence="7">FAD-binding PCMH-type domain-containing protein</fullName>
    </recommendedName>
</protein>
<organism evidence="8 9">
    <name type="scientific">Colletotrichum salicis</name>
    <dbReference type="NCBI Taxonomy" id="1209931"/>
    <lineage>
        <taxon>Eukaryota</taxon>
        <taxon>Fungi</taxon>
        <taxon>Dikarya</taxon>
        <taxon>Ascomycota</taxon>
        <taxon>Pezizomycotina</taxon>
        <taxon>Sordariomycetes</taxon>
        <taxon>Hypocreomycetidae</taxon>
        <taxon>Glomerellales</taxon>
        <taxon>Glomerellaceae</taxon>
        <taxon>Colletotrichum</taxon>
        <taxon>Colletotrichum acutatum species complex</taxon>
    </lineage>
</organism>
<dbReference type="PROSITE" id="PS51387">
    <property type="entry name" value="FAD_PCMH"/>
    <property type="match status" value="1"/>
</dbReference>
<dbReference type="Gene3D" id="3.40.462.20">
    <property type="match status" value="1"/>
</dbReference>
<keyword evidence="3" id="KW-0285">Flavoprotein</keyword>
<dbReference type="GO" id="GO:0071949">
    <property type="term" value="F:FAD binding"/>
    <property type="evidence" value="ECO:0007669"/>
    <property type="project" value="InterPro"/>
</dbReference>
<evidence type="ECO:0000256" key="1">
    <source>
        <dbReference type="ARBA" id="ARBA00001974"/>
    </source>
</evidence>
<dbReference type="AlphaFoldDB" id="A0A135V747"/>
<dbReference type="Pfam" id="PF08031">
    <property type="entry name" value="BBE"/>
    <property type="match status" value="1"/>
</dbReference>